<gene>
    <name evidence="1" type="ORF">GCM10019016_069510</name>
</gene>
<sequence length="134" mass="13935">MGWGEGSRRADLHVAAATSAGQLPAAGLLRWVVATSGADDHGAGYGGAFGPVRVLLLAPRDTASPWDPVVCGGPGARRLVEEGDDVRRDEVRVRFDGNCGQETAWTIGGTADAPEPFVTLGDPDAGDLRILTRD</sequence>
<keyword evidence="2" id="KW-1185">Reference proteome</keyword>
<organism evidence="1 2">
    <name type="scientific">Streptomyces prasinosporus</name>
    <dbReference type="NCBI Taxonomy" id="68256"/>
    <lineage>
        <taxon>Bacteria</taxon>
        <taxon>Bacillati</taxon>
        <taxon>Actinomycetota</taxon>
        <taxon>Actinomycetes</taxon>
        <taxon>Kitasatosporales</taxon>
        <taxon>Streptomycetaceae</taxon>
        <taxon>Streptomyces</taxon>
        <taxon>Streptomyces albogriseolus group</taxon>
    </lineage>
</organism>
<proteinExistence type="predicted"/>
<dbReference type="Proteomes" id="UP001501455">
    <property type="component" value="Unassembled WGS sequence"/>
</dbReference>
<evidence type="ECO:0000313" key="1">
    <source>
        <dbReference type="EMBL" id="GAA3499846.1"/>
    </source>
</evidence>
<evidence type="ECO:0000313" key="2">
    <source>
        <dbReference type="Proteomes" id="UP001501455"/>
    </source>
</evidence>
<accession>A0ABP6TZV7</accession>
<dbReference type="RefSeq" id="WP_345580362.1">
    <property type="nucleotide sequence ID" value="NZ_BAAAXF010000048.1"/>
</dbReference>
<protein>
    <submittedName>
        <fullName evidence="1">Uncharacterized protein</fullName>
    </submittedName>
</protein>
<reference evidence="2" key="1">
    <citation type="journal article" date="2019" name="Int. J. Syst. Evol. Microbiol.">
        <title>The Global Catalogue of Microorganisms (GCM) 10K type strain sequencing project: providing services to taxonomists for standard genome sequencing and annotation.</title>
        <authorList>
            <consortium name="The Broad Institute Genomics Platform"/>
            <consortium name="The Broad Institute Genome Sequencing Center for Infectious Disease"/>
            <person name="Wu L."/>
            <person name="Ma J."/>
        </authorList>
    </citation>
    <scope>NUCLEOTIDE SEQUENCE [LARGE SCALE GENOMIC DNA]</scope>
    <source>
        <strain evidence="2">JCM 4816</strain>
    </source>
</reference>
<dbReference type="EMBL" id="BAAAXF010000048">
    <property type="protein sequence ID" value="GAA3499846.1"/>
    <property type="molecule type" value="Genomic_DNA"/>
</dbReference>
<comment type="caution">
    <text evidence="1">The sequence shown here is derived from an EMBL/GenBank/DDBJ whole genome shotgun (WGS) entry which is preliminary data.</text>
</comment>
<name>A0ABP6TZV7_9ACTN</name>